<evidence type="ECO:0000256" key="1">
    <source>
        <dbReference type="ARBA" id="ARBA00010541"/>
    </source>
</evidence>
<feature type="compositionally biased region" description="Low complexity" evidence="4">
    <location>
        <begin position="400"/>
        <end position="422"/>
    </location>
</feature>
<dbReference type="PRINTS" id="PR00834">
    <property type="entry name" value="PROTEASES2C"/>
</dbReference>
<protein>
    <submittedName>
        <fullName evidence="7">Putative serine protease PepD</fullName>
    </submittedName>
</protein>
<feature type="compositionally biased region" description="Low complexity" evidence="4">
    <location>
        <begin position="165"/>
        <end position="190"/>
    </location>
</feature>
<dbReference type="PROSITE" id="PS50106">
    <property type="entry name" value="PDZ"/>
    <property type="match status" value="1"/>
</dbReference>
<dbReference type="SUPFAM" id="SSF50156">
    <property type="entry name" value="PDZ domain-like"/>
    <property type="match status" value="1"/>
</dbReference>
<evidence type="ECO:0000313" key="8">
    <source>
        <dbReference type="Proteomes" id="UP000291832"/>
    </source>
</evidence>
<dbReference type="Gene3D" id="2.30.42.10">
    <property type="match status" value="1"/>
</dbReference>
<dbReference type="PANTHER" id="PTHR22939:SF129">
    <property type="entry name" value="SERINE PROTEASE HTRA2, MITOCHONDRIAL"/>
    <property type="match status" value="1"/>
</dbReference>
<keyword evidence="8" id="KW-1185">Reference proteome</keyword>
<organism evidence="7 8">
    <name type="scientific">Leucobacter luti</name>
    <dbReference type="NCBI Taxonomy" id="340320"/>
    <lineage>
        <taxon>Bacteria</taxon>
        <taxon>Bacillati</taxon>
        <taxon>Actinomycetota</taxon>
        <taxon>Actinomycetes</taxon>
        <taxon>Micrococcales</taxon>
        <taxon>Microbacteriaceae</taxon>
        <taxon>Leucobacter</taxon>
    </lineage>
</organism>
<dbReference type="AlphaFoldDB" id="A0A4V6MCH8"/>
<dbReference type="SMART" id="SM00228">
    <property type="entry name" value="PDZ"/>
    <property type="match status" value="1"/>
</dbReference>
<gene>
    <name evidence="7" type="ORF">EV139_2040</name>
</gene>
<proteinExistence type="inferred from homology"/>
<keyword evidence="5" id="KW-1133">Transmembrane helix</keyword>
<feature type="region of interest" description="Disordered" evidence="4">
    <location>
        <begin position="1"/>
        <end position="147"/>
    </location>
</feature>
<dbReference type="CDD" id="cd00600">
    <property type="entry name" value="Sm_like"/>
    <property type="match status" value="1"/>
</dbReference>
<dbReference type="Pfam" id="PF13180">
    <property type="entry name" value="PDZ_2"/>
    <property type="match status" value="1"/>
</dbReference>
<dbReference type="Pfam" id="PF13365">
    <property type="entry name" value="Trypsin_2"/>
    <property type="match status" value="1"/>
</dbReference>
<keyword evidence="5" id="KW-0812">Transmembrane</keyword>
<dbReference type="GO" id="GO:0004252">
    <property type="term" value="F:serine-type endopeptidase activity"/>
    <property type="evidence" value="ECO:0007669"/>
    <property type="project" value="InterPro"/>
</dbReference>
<evidence type="ECO:0000256" key="3">
    <source>
        <dbReference type="ARBA" id="ARBA00022801"/>
    </source>
</evidence>
<accession>A0A4V6MCH8</accession>
<evidence type="ECO:0000313" key="7">
    <source>
        <dbReference type="EMBL" id="RZT64619.1"/>
    </source>
</evidence>
<comment type="caution">
    <text evidence="7">The sequence shown here is derived from an EMBL/GenBank/DDBJ whole genome shotgun (WGS) entry which is preliminary data.</text>
</comment>
<dbReference type="GO" id="GO:0042597">
    <property type="term" value="C:periplasmic space"/>
    <property type="evidence" value="ECO:0007669"/>
    <property type="project" value="TreeGrafter"/>
</dbReference>
<dbReference type="InterPro" id="IPR001940">
    <property type="entry name" value="Peptidase_S1C"/>
</dbReference>
<dbReference type="InterPro" id="IPR036034">
    <property type="entry name" value="PDZ_sf"/>
</dbReference>
<dbReference type="OrthoDB" id="9758917at2"/>
<keyword evidence="5" id="KW-0472">Membrane</keyword>
<evidence type="ECO:0000259" key="6">
    <source>
        <dbReference type="PROSITE" id="PS50106"/>
    </source>
</evidence>
<sequence>MTTTPEHQNNDREVAPQQPGEAGVDATGTPRVASDATPLAPEAPIPSGPGAGAGAPAAPAAAPVTPEPLAPAVPAAPAASAAQIPQGPPAASHTPYTPHAPQGSPGVAGAAPHAAATPAGAPAPAEQPAAHTQTAAGSQPAGHADAGQMTQPTVQLGAGYAQGAQYPGAASQHPGAAGHYAGQQPGQGAAFGVTTEEPAPRSNQPKSRTGALVAGLAIGALLGGLVGGGVAAVVASNVSPQSVAQGGGAITLNNAENATAISGVAAVATPSVVTLEVQSSSASGSGSGVIYSEDGYIITNAHVVTLDGAALEGAGIRVKLSDGRILDGSLVGVDPYADLAVVKVDATGLPAITVADSDKLDVGDLTVAIGAPLNLANTVTSGVVSALNRGISVGSPLIPQDPTQQPDDQNDQGDQGDQGTNPSFPWDFRFGLPDGSDESQQQQQQQSTSGTVTLPVIQTDASINPGNSGGALLNGSGELIGINVAIASAASSSGTAGSDGLGFAIPSNLAARVADAIIAGEQPSHGLLGATVADSSQDVDEDANHAGGLLVDVSQDGAAAKAGLKSGDVITAVDGVAAVDGTSVSALIRMHAGGSKVTIDYTRGGKPGQVEATLGSLDW</sequence>
<keyword evidence="2 7" id="KW-0645">Protease</keyword>
<feature type="compositionally biased region" description="Low complexity" evidence="4">
    <location>
        <begin position="108"/>
        <end position="136"/>
    </location>
</feature>
<dbReference type="Gene3D" id="2.40.10.120">
    <property type="match status" value="2"/>
</dbReference>
<dbReference type="GO" id="GO:0006515">
    <property type="term" value="P:protein quality control for misfolded or incompletely synthesized proteins"/>
    <property type="evidence" value="ECO:0007669"/>
    <property type="project" value="TreeGrafter"/>
</dbReference>
<dbReference type="InterPro" id="IPR001478">
    <property type="entry name" value="PDZ"/>
</dbReference>
<dbReference type="SUPFAM" id="SSF50494">
    <property type="entry name" value="Trypsin-like serine proteases"/>
    <property type="match status" value="1"/>
</dbReference>
<feature type="domain" description="PDZ" evidence="6">
    <location>
        <begin position="517"/>
        <end position="605"/>
    </location>
</feature>
<name>A0A4V6MCH8_9MICO</name>
<feature type="compositionally biased region" description="Low complexity" evidence="4">
    <location>
        <begin position="72"/>
        <end position="91"/>
    </location>
</feature>
<feature type="region of interest" description="Disordered" evidence="4">
    <location>
        <begin position="165"/>
        <end position="207"/>
    </location>
</feature>
<evidence type="ECO:0000256" key="2">
    <source>
        <dbReference type="ARBA" id="ARBA00022670"/>
    </source>
</evidence>
<feature type="compositionally biased region" description="Low complexity" evidence="4">
    <location>
        <begin position="54"/>
        <end position="64"/>
    </location>
</feature>
<dbReference type="RefSeq" id="WP_130454218.1">
    <property type="nucleotide sequence ID" value="NZ_QYAG01000001.1"/>
</dbReference>
<feature type="transmembrane region" description="Helical" evidence="5">
    <location>
        <begin position="211"/>
        <end position="235"/>
    </location>
</feature>
<dbReference type="Proteomes" id="UP000291832">
    <property type="component" value="Unassembled WGS sequence"/>
</dbReference>
<keyword evidence="3" id="KW-0378">Hydrolase</keyword>
<feature type="region of interest" description="Disordered" evidence="4">
    <location>
        <begin position="394"/>
        <end position="452"/>
    </location>
</feature>
<dbReference type="InterPro" id="IPR009003">
    <property type="entry name" value="Peptidase_S1_PA"/>
</dbReference>
<evidence type="ECO:0000256" key="4">
    <source>
        <dbReference type="SAM" id="MobiDB-lite"/>
    </source>
</evidence>
<dbReference type="EMBL" id="SHKI01000005">
    <property type="protein sequence ID" value="RZT64619.1"/>
    <property type="molecule type" value="Genomic_DNA"/>
</dbReference>
<evidence type="ECO:0000256" key="5">
    <source>
        <dbReference type="SAM" id="Phobius"/>
    </source>
</evidence>
<reference evidence="7 8" key="1">
    <citation type="journal article" date="2015" name="Stand. Genomic Sci.">
        <title>Genomic Encyclopedia of Bacterial and Archaeal Type Strains, Phase III: the genomes of soil and plant-associated and newly described type strains.</title>
        <authorList>
            <person name="Whitman W.B."/>
            <person name="Woyke T."/>
            <person name="Klenk H.P."/>
            <person name="Zhou Y."/>
            <person name="Lilburn T.G."/>
            <person name="Beck B.J."/>
            <person name="De Vos P."/>
            <person name="Vandamme P."/>
            <person name="Eisen J.A."/>
            <person name="Garrity G."/>
            <person name="Hugenholtz P."/>
            <person name="Kyrpides N.C."/>
        </authorList>
    </citation>
    <scope>NUCLEOTIDE SEQUENCE [LARGE SCALE GENOMIC DNA]</scope>
    <source>
        <strain evidence="7 8">RF6</strain>
    </source>
</reference>
<comment type="similarity">
    <text evidence="1">Belongs to the peptidase S1C family.</text>
</comment>
<dbReference type="PANTHER" id="PTHR22939">
    <property type="entry name" value="SERINE PROTEASE FAMILY S1C HTRA-RELATED"/>
    <property type="match status" value="1"/>
</dbReference>